<evidence type="ECO:0000313" key="5">
    <source>
        <dbReference type="Proteomes" id="UP001480595"/>
    </source>
</evidence>
<feature type="compositionally biased region" description="Polar residues" evidence="2">
    <location>
        <begin position="349"/>
        <end position="364"/>
    </location>
</feature>
<dbReference type="RefSeq" id="XP_066713399.1">
    <property type="nucleotide sequence ID" value="XM_066861229.1"/>
</dbReference>
<feature type="compositionally biased region" description="Low complexity" evidence="2">
    <location>
        <begin position="248"/>
        <end position="269"/>
    </location>
</feature>
<feature type="region of interest" description="Disordered" evidence="2">
    <location>
        <begin position="242"/>
        <end position="276"/>
    </location>
</feature>
<dbReference type="Gene3D" id="4.10.240.10">
    <property type="entry name" value="Zn(2)-C6 fungal-type DNA-binding domain"/>
    <property type="match status" value="1"/>
</dbReference>
<organism evidence="4 5">
    <name type="scientific">Apiospora phragmitis</name>
    <dbReference type="NCBI Taxonomy" id="2905665"/>
    <lineage>
        <taxon>Eukaryota</taxon>
        <taxon>Fungi</taxon>
        <taxon>Dikarya</taxon>
        <taxon>Ascomycota</taxon>
        <taxon>Pezizomycotina</taxon>
        <taxon>Sordariomycetes</taxon>
        <taxon>Xylariomycetidae</taxon>
        <taxon>Amphisphaeriales</taxon>
        <taxon>Apiosporaceae</taxon>
        <taxon>Apiospora</taxon>
    </lineage>
</organism>
<sequence length="512" mass="54915">MAANGGAVKGQPLRYACDRCHFHKLRCSRTDQRASGNPDTDEPCSRCRKAQVTCVQGVRGKVGRPAKSLKRKASQYEETYRTPSNDGSEASHEYQQRREGQDELSTSPIPDAITHTITATMPPRASDADSEEDSRPTSRPCLRSPLQYQTPVMSMFPLNTSEGESWETLMMPDDSFESGFVTSFDLPPFPTPVSETCFQEGPTTSPNGTDGIGRDMMGSISGATPSPLSQFFNTEAINDYAEGRVGSGDHPGSSPSSSGHVPTPTPSTSFGGGARTSYGKLSDLNLRINTVLGSSGEDIESGGRILKDVSSLASELIDAARQIMPLLVTDISVPEGTEVPPPQAASAGGQETSLQSEASPTNDATMPRRAHGSPRPRRRCGPDSGLVFLFLACYSGILNIFELIVSDLWARRSEFAERGGSVGSLLETSLAVHTINYLFRLLRGSSLLWDSSGLETDPALDDDSAGWCGGGPAGGRGRAPGFGLLRATCAGMRDREQQLLRRTQCLQQLLIR</sequence>
<feature type="compositionally biased region" description="Basic and acidic residues" evidence="2">
    <location>
        <begin position="89"/>
        <end position="101"/>
    </location>
</feature>
<accession>A0ABR1U9X6</accession>
<evidence type="ECO:0000313" key="4">
    <source>
        <dbReference type="EMBL" id="KAK8054753.1"/>
    </source>
</evidence>
<dbReference type="GeneID" id="92094292"/>
<evidence type="ECO:0000256" key="1">
    <source>
        <dbReference type="ARBA" id="ARBA00023242"/>
    </source>
</evidence>
<gene>
    <name evidence="4" type="ORF">PG994_009820</name>
</gene>
<feature type="domain" description="Zn(2)-C6 fungal-type" evidence="3">
    <location>
        <begin position="16"/>
        <end position="56"/>
    </location>
</feature>
<reference evidence="4 5" key="1">
    <citation type="submission" date="2023-01" db="EMBL/GenBank/DDBJ databases">
        <title>Analysis of 21 Apiospora genomes using comparative genomics revels a genus with tremendous synthesis potential of carbohydrate active enzymes and secondary metabolites.</title>
        <authorList>
            <person name="Sorensen T."/>
        </authorList>
    </citation>
    <scope>NUCLEOTIDE SEQUENCE [LARGE SCALE GENOMIC DNA]</scope>
    <source>
        <strain evidence="4 5">CBS 135458</strain>
    </source>
</reference>
<dbReference type="Pfam" id="PF00172">
    <property type="entry name" value="Zn_clus"/>
    <property type="match status" value="1"/>
</dbReference>
<dbReference type="InterPro" id="IPR036864">
    <property type="entry name" value="Zn2-C6_fun-type_DNA-bd_sf"/>
</dbReference>
<dbReference type="SUPFAM" id="SSF57701">
    <property type="entry name" value="Zn2/Cys6 DNA-binding domain"/>
    <property type="match status" value="1"/>
</dbReference>
<proteinExistence type="predicted"/>
<feature type="region of interest" description="Disordered" evidence="2">
    <location>
        <begin position="334"/>
        <end position="378"/>
    </location>
</feature>
<evidence type="ECO:0000259" key="3">
    <source>
        <dbReference type="PROSITE" id="PS50048"/>
    </source>
</evidence>
<keyword evidence="1" id="KW-0539">Nucleus</keyword>
<feature type="compositionally biased region" description="Basic residues" evidence="2">
    <location>
        <begin position="62"/>
        <end position="73"/>
    </location>
</feature>
<dbReference type="Proteomes" id="UP001480595">
    <property type="component" value="Unassembled WGS sequence"/>
</dbReference>
<feature type="compositionally biased region" description="Basic residues" evidence="2">
    <location>
        <begin position="368"/>
        <end position="378"/>
    </location>
</feature>
<comment type="caution">
    <text evidence="4">The sequence shown here is derived from an EMBL/GenBank/DDBJ whole genome shotgun (WGS) entry which is preliminary data.</text>
</comment>
<keyword evidence="5" id="KW-1185">Reference proteome</keyword>
<name>A0ABR1U9X6_9PEZI</name>
<evidence type="ECO:0000256" key="2">
    <source>
        <dbReference type="SAM" id="MobiDB-lite"/>
    </source>
</evidence>
<dbReference type="CDD" id="cd00067">
    <property type="entry name" value="GAL4"/>
    <property type="match status" value="1"/>
</dbReference>
<dbReference type="InterPro" id="IPR001138">
    <property type="entry name" value="Zn2Cys6_DnaBD"/>
</dbReference>
<feature type="region of interest" description="Disordered" evidence="2">
    <location>
        <begin position="62"/>
        <end position="148"/>
    </location>
</feature>
<dbReference type="SMART" id="SM00066">
    <property type="entry name" value="GAL4"/>
    <property type="match status" value="1"/>
</dbReference>
<dbReference type="EMBL" id="JAQQWL010000010">
    <property type="protein sequence ID" value="KAK8054753.1"/>
    <property type="molecule type" value="Genomic_DNA"/>
</dbReference>
<protein>
    <recommendedName>
        <fullName evidence="3">Zn(2)-C6 fungal-type domain-containing protein</fullName>
    </recommendedName>
</protein>
<dbReference type="PROSITE" id="PS50048">
    <property type="entry name" value="ZN2_CY6_FUNGAL_2"/>
    <property type="match status" value="1"/>
</dbReference>